<dbReference type="RefSeq" id="WP_021006268.1">
    <property type="nucleotide sequence ID" value="NZ_JZWI01000019.1"/>
</dbReference>
<dbReference type="EC" id="3.1.1.1" evidence="3"/>
<sequence>MASYEPAWLEGMYNNLARVKDHPAYFARWGRDSQAVRETLPGRIDVPYGRGVNETLDIFPAPVPGAPVLVFIHGGYWRAMDKRDHSFIAPAFNDRGVCVVMPNYALCPGTAEEPVTVPGIVMQMVRALEWTWRNAASFGADPSRITVAGHSAGGHMAAALLACNWKAVSPDLPAQLVRNALSISGLYDLRPLQRTPFLENVLKLGDADALRASPALWPAPARGQLHALVGADESEEFIRHNALIREAWGRNAVPVCESLPGLNHFSIVDALADPAHRLHRDAVQLLEA</sequence>
<dbReference type="Gene3D" id="3.40.50.1820">
    <property type="entry name" value="alpha/beta hydrolase"/>
    <property type="match status" value="1"/>
</dbReference>
<dbReference type="Pfam" id="PF07859">
    <property type="entry name" value="Abhydrolase_3"/>
    <property type="match status" value="1"/>
</dbReference>
<dbReference type="PATRIC" id="fig|34073.19.peg.3794"/>
<feature type="domain" description="Alpha/beta hydrolase fold-3" evidence="2">
    <location>
        <begin position="69"/>
        <end position="188"/>
    </location>
</feature>
<evidence type="ECO:0000313" key="3">
    <source>
        <dbReference type="EMBL" id="KLN55017.1"/>
    </source>
</evidence>
<gene>
    <name evidence="3" type="primary">nlhH3</name>
    <name evidence="3" type="ORF">VPARA_37050</name>
</gene>
<dbReference type="InterPro" id="IPR013094">
    <property type="entry name" value="AB_hydrolase_3"/>
</dbReference>
<keyword evidence="1 3" id="KW-0378">Hydrolase</keyword>
<dbReference type="PANTHER" id="PTHR48081:SF33">
    <property type="entry name" value="KYNURENINE FORMAMIDASE"/>
    <property type="match status" value="1"/>
</dbReference>
<reference evidence="3 4" key="1">
    <citation type="submission" date="2015-03" db="EMBL/GenBank/DDBJ databases">
        <title>Genome sequence of Variovorax paradoxus TBEA6.</title>
        <authorList>
            <person name="Poehlein A."/>
            <person name="Schuldes J."/>
            <person name="Wuebbeler J.H."/>
            <person name="Hiessl S."/>
            <person name="Steinbuechel A."/>
            <person name="Daniel R."/>
        </authorList>
    </citation>
    <scope>NUCLEOTIDE SEQUENCE [LARGE SCALE GENOMIC DNA]</scope>
    <source>
        <strain evidence="3 4">TBEA6</strain>
    </source>
</reference>
<dbReference type="EMBL" id="JZWI01000019">
    <property type="protein sequence ID" value="KLN55017.1"/>
    <property type="molecule type" value="Genomic_DNA"/>
</dbReference>
<dbReference type="InterPro" id="IPR050300">
    <property type="entry name" value="GDXG_lipolytic_enzyme"/>
</dbReference>
<dbReference type="SUPFAM" id="SSF53474">
    <property type="entry name" value="alpha/beta-Hydrolases"/>
    <property type="match status" value="1"/>
</dbReference>
<evidence type="ECO:0000313" key="4">
    <source>
        <dbReference type="Proteomes" id="UP000035170"/>
    </source>
</evidence>
<comment type="caution">
    <text evidence="3">The sequence shown here is derived from an EMBL/GenBank/DDBJ whole genome shotgun (WGS) entry which is preliminary data.</text>
</comment>
<dbReference type="AlphaFoldDB" id="A0A0H2M2R9"/>
<accession>A0A0H2M2R9</accession>
<dbReference type="Proteomes" id="UP000035170">
    <property type="component" value="Unassembled WGS sequence"/>
</dbReference>
<proteinExistence type="predicted"/>
<keyword evidence="4" id="KW-1185">Reference proteome</keyword>
<evidence type="ECO:0000256" key="1">
    <source>
        <dbReference type="ARBA" id="ARBA00022801"/>
    </source>
</evidence>
<dbReference type="PANTHER" id="PTHR48081">
    <property type="entry name" value="AB HYDROLASE SUPERFAMILY PROTEIN C4A8.06C"/>
    <property type="match status" value="1"/>
</dbReference>
<name>A0A0H2M2R9_VARPD</name>
<evidence type="ECO:0000259" key="2">
    <source>
        <dbReference type="Pfam" id="PF07859"/>
    </source>
</evidence>
<dbReference type="InterPro" id="IPR029058">
    <property type="entry name" value="AB_hydrolase_fold"/>
</dbReference>
<protein>
    <submittedName>
        <fullName evidence="3">Carboxylesterase NlhH</fullName>
        <ecNumber evidence="3">3.1.1.1</ecNumber>
    </submittedName>
</protein>
<dbReference type="GO" id="GO:0106435">
    <property type="term" value="F:carboxylesterase activity"/>
    <property type="evidence" value="ECO:0007669"/>
    <property type="project" value="UniProtKB-EC"/>
</dbReference>
<organism evidence="3 4">
    <name type="scientific">Variovorax paradoxus</name>
    <dbReference type="NCBI Taxonomy" id="34073"/>
    <lineage>
        <taxon>Bacteria</taxon>
        <taxon>Pseudomonadati</taxon>
        <taxon>Pseudomonadota</taxon>
        <taxon>Betaproteobacteria</taxon>
        <taxon>Burkholderiales</taxon>
        <taxon>Comamonadaceae</taxon>
        <taxon>Variovorax</taxon>
    </lineage>
</organism>